<evidence type="ECO:0000256" key="2">
    <source>
        <dbReference type="SAM" id="SignalP"/>
    </source>
</evidence>
<dbReference type="Pfam" id="PF01705">
    <property type="entry name" value="CX"/>
    <property type="match status" value="1"/>
</dbReference>
<feature type="signal peptide" evidence="2">
    <location>
        <begin position="1"/>
        <end position="27"/>
    </location>
</feature>
<dbReference type="PANTHER" id="PTHR47520:SF11">
    <property type="entry name" value="CX DOMAIN-CONTAINING PROTEIN"/>
    <property type="match status" value="1"/>
</dbReference>
<feature type="compositionally biased region" description="Basic and acidic residues" evidence="1">
    <location>
        <begin position="271"/>
        <end position="280"/>
    </location>
</feature>
<proteinExistence type="predicted"/>
<sequence>MFKSKKIKCYLLLLFLILNTIFEPIFSKRGGGGFSLGRGSSAGRKSNSGTGGGIFGAINRNNKPPTRINTNSGWGNRRQGSGSGIWASSGTKGNAGIFGGNRNRGYSSSFSKSGLGSRSRSSAFKNAIVGAAAGYLTYQAGKALIRNIAGPMMWNNRPYYWGSQYYRPRTGYNMCRMPIPPNDENFGNIYSQDGHSRPKEIVWDCGYNEHCCGYECCPGGGGYGGGYNGYYNHGMRGFGIGNIIEGCGARPNYNPRSNGVKIKKISIDSSKEVGKVSNEKTEEEDDYGSLENDENNKISNDNIIKNNYVTKNKDIVVEDKAMSYGENDVNVNEFDSNSLTQKNESDTFTNYEKTELNYSQFLNGTNNKYNLLKSNKTLSNLSIVSNRKSSILNNDYVNTSRYDISVEANDIKFTSNNSSENRYDLHEEIYNDNERMNDSYNLTSRYDNSNENNTNQEDIYLSTSYPNENYDSNFEDDSYSNTNYNNKTLNVKIDSEVEFLNKNNTNYDNIEMDEKE</sequence>
<dbReference type="Proteomes" id="UP000035681">
    <property type="component" value="Unplaced"/>
</dbReference>
<evidence type="ECO:0000259" key="3">
    <source>
        <dbReference type="Pfam" id="PF01705"/>
    </source>
</evidence>
<dbReference type="InterPro" id="IPR002619">
    <property type="entry name" value="CX"/>
</dbReference>
<protein>
    <recommendedName>
        <fullName evidence="3">CX domain-containing protein</fullName>
    </recommendedName>
</protein>
<accession>A0AAF5D6I4</accession>
<organism evidence="4 5">
    <name type="scientific">Strongyloides stercoralis</name>
    <name type="common">Threadworm</name>
    <dbReference type="NCBI Taxonomy" id="6248"/>
    <lineage>
        <taxon>Eukaryota</taxon>
        <taxon>Metazoa</taxon>
        <taxon>Ecdysozoa</taxon>
        <taxon>Nematoda</taxon>
        <taxon>Chromadorea</taxon>
        <taxon>Rhabditida</taxon>
        <taxon>Tylenchina</taxon>
        <taxon>Panagrolaimomorpha</taxon>
        <taxon>Strongyloidoidea</taxon>
        <taxon>Strongyloididae</taxon>
        <taxon>Strongyloides</taxon>
    </lineage>
</organism>
<keyword evidence="4" id="KW-1185">Reference proteome</keyword>
<name>A0AAF5D6I4_STRER</name>
<feature type="compositionally biased region" description="Polar residues" evidence="1">
    <location>
        <begin position="59"/>
        <end position="88"/>
    </location>
</feature>
<dbReference type="AlphaFoldDB" id="A0AAF5D6I4"/>
<feature type="domain" description="CX" evidence="3">
    <location>
        <begin position="159"/>
        <end position="217"/>
    </location>
</feature>
<dbReference type="WBParaSite" id="TCONS_00007564.p1">
    <property type="protein sequence ID" value="TCONS_00007564.p1"/>
    <property type="gene ID" value="XLOC_005592"/>
</dbReference>
<feature type="region of interest" description="Disordered" evidence="1">
    <location>
        <begin position="39"/>
        <end position="88"/>
    </location>
</feature>
<evidence type="ECO:0000313" key="4">
    <source>
        <dbReference type="Proteomes" id="UP000035681"/>
    </source>
</evidence>
<reference evidence="5" key="1">
    <citation type="submission" date="2024-02" db="UniProtKB">
        <authorList>
            <consortium name="WormBaseParasite"/>
        </authorList>
    </citation>
    <scope>IDENTIFICATION</scope>
</reference>
<keyword evidence="2" id="KW-0732">Signal</keyword>
<evidence type="ECO:0000313" key="5">
    <source>
        <dbReference type="WBParaSite" id="TCONS_00007564.p1"/>
    </source>
</evidence>
<dbReference type="PANTHER" id="PTHR47520">
    <property type="entry name" value="CX DOMAIN-CONTAINING PROTEIN-RELATED"/>
    <property type="match status" value="1"/>
</dbReference>
<feature type="region of interest" description="Disordered" evidence="1">
    <location>
        <begin position="271"/>
        <end position="294"/>
    </location>
</feature>
<evidence type="ECO:0000256" key="1">
    <source>
        <dbReference type="SAM" id="MobiDB-lite"/>
    </source>
</evidence>
<feature type="chain" id="PRO_5042149849" description="CX domain-containing protein" evidence="2">
    <location>
        <begin position="28"/>
        <end position="516"/>
    </location>
</feature>
<feature type="compositionally biased region" description="Acidic residues" evidence="1">
    <location>
        <begin position="281"/>
        <end position="293"/>
    </location>
</feature>